<dbReference type="Gene3D" id="3.10.180.10">
    <property type="entry name" value="2,3-Dihydroxybiphenyl 1,2-Dioxygenase, domain 1"/>
    <property type="match status" value="1"/>
</dbReference>
<name>A0ABQ1PKY5_9GAMM</name>
<protein>
    <recommendedName>
        <fullName evidence="1">VOC domain-containing protein</fullName>
    </recommendedName>
</protein>
<sequence length="247" mass="26359">MITESFAGRLVYGQAFTEPFPMPFAKDFFDVGLFTNKADALRAYYSDLGLPFDHTLKLGGGVLQHRYQADQAVLKINDARAPLPPRIDNSPLAELIIASPKCTVPTTGVDPDGTPVRVVPPGHEGVEGLAMRLKVASLQTSRQFYMEALGLNEVSPGVMACGRSLLLLEETGIPPQPAAPLATLGLRYLTLQVSDCDASYAKALQAGATSGRAPETLGNTARIAFVFDPDGVWIEISERASVTGKAV</sequence>
<evidence type="ECO:0000313" key="2">
    <source>
        <dbReference type="EMBL" id="GGC98778.1"/>
    </source>
</evidence>
<dbReference type="InterPro" id="IPR037523">
    <property type="entry name" value="VOC_core"/>
</dbReference>
<gene>
    <name evidence="2" type="ORF">GCM10007418_17600</name>
</gene>
<proteinExistence type="predicted"/>
<organism evidence="2 3">
    <name type="scientific">Halopseudomonas salina</name>
    <dbReference type="NCBI Taxonomy" id="1323744"/>
    <lineage>
        <taxon>Bacteria</taxon>
        <taxon>Pseudomonadati</taxon>
        <taxon>Pseudomonadota</taxon>
        <taxon>Gammaproteobacteria</taxon>
        <taxon>Pseudomonadales</taxon>
        <taxon>Pseudomonadaceae</taxon>
        <taxon>Halopseudomonas</taxon>
    </lineage>
</organism>
<dbReference type="EMBL" id="BMFF01000003">
    <property type="protein sequence ID" value="GGC98778.1"/>
    <property type="molecule type" value="Genomic_DNA"/>
</dbReference>
<dbReference type="SUPFAM" id="SSF54593">
    <property type="entry name" value="Glyoxalase/Bleomycin resistance protein/Dihydroxybiphenyl dioxygenase"/>
    <property type="match status" value="1"/>
</dbReference>
<dbReference type="PROSITE" id="PS51819">
    <property type="entry name" value="VOC"/>
    <property type="match status" value="1"/>
</dbReference>
<dbReference type="CDD" id="cd06587">
    <property type="entry name" value="VOC"/>
    <property type="match status" value="1"/>
</dbReference>
<accession>A0ABQ1PKY5</accession>
<comment type="caution">
    <text evidence="2">The sequence shown here is derived from an EMBL/GenBank/DDBJ whole genome shotgun (WGS) entry which is preliminary data.</text>
</comment>
<reference evidence="3" key="1">
    <citation type="journal article" date="2019" name="Int. J. Syst. Evol. Microbiol.">
        <title>The Global Catalogue of Microorganisms (GCM) 10K type strain sequencing project: providing services to taxonomists for standard genome sequencing and annotation.</title>
        <authorList>
            <consortium name="The Broad Institute Genomics Platform"/>
            <consortium name="The Broad Institute Genome Sequencing Center for Infectious Disease"/>
            <person name="Wu L."/>
            <person name="Ma J."/>
        </authorList>
    </citation>
    <scope>NUCLEOTIDE SEQUENCE [LARGE SCALE GENOMIC DNA]</scope>
    <source>
        <strain evidence="3">CGMCC 1.12482</strain>
    </source>
</reference>
<dbReference type="Proteomes" id="UP000638188">
    <property type="component" value="Unassembled WGS sequence"/>
</dbReference>
<keyword evidence="3" id="KW-1185">Reference proteome</keyword>
<dbReference type="RefSeq" id="WP_150278479.1">
    <property type="nucleotide sequence ID" value="NZ_BMFF01000003.1"/>
</dbReference>
<evidence type="ECO:0000259" key="1">
    <source>
        <dbReference type="PROSITE" id="PS51819"/>
    </source>
</evidence>
<feature type="domain" description="VOC" evidence="1">
    <location>
        <begin position="125"/>
        <end position="239"/>
    </location>
</feature>
<evidence type="ECO:0000313" key="3">
    <source>
        <dbReference type="Proteomes" id="UP000638188"/>
    </source>
</evidence>
<dbReference type="Pfam" id="PF00903">
    <property type="entry name" value="Glyoxalase"/>
    <property type="match status" value="1"/>
</dbReference>
<dbReference type="InterPro" id="IPR004360">
    <property type="entry name" value="Glyas_Fos-R_dOase_dom"/>
</dbReference>
<dbReference type="InterPro" id="IPR029068">
    <property type="entry name" value="Glyas_Bleomycin-R_OHBP_Dase"/>
</dbReference>